<gene>
    <name evidence="3" type="ORF">ET33_22485</name>
</gene>
<keyword evidence="3" id="KW-0808">Transferase</keyword>
<keyword evidence="4" id="KW-1185">Reference proteome</keyword>
<dbReference type="EMBL" id="JNVM01000033">
    <property type="protein sequence ID" value="KEQ22673.1"/>
    <property type="molecule type" value="Genomic_DNA"/>
</dbReference>
<sequence>MKIMIMAGGQGTRFWPRSVKSKPKQFLSLTSKETMLQQTYRRFLQYVPGTSIYVVTTKQYSVLVHEQLPELKHEHIIIEPEPKDTAPCIALSALHFLQKGEDDVLVTTPSDQYIPEGNSLWEALKQAEIVARSDRSIVTLGIAPTRPETGYGYIVTEEPTAEGQTLAAKAFIEKPSLERAKQLIGQKNVYWNSGIFIWKPSTIAHYMSRSQKDMWTLLEGCGGQWEDVYSRLPKISVDYAILEKASSIYTIPVHFEWDDIGSWTSLERVHQPDDQGNIVMGDASPLYTSNSIIYTENLKTVVIGVKDLIVVSTPDGLLVCDKAHEQHIKDAQKFMDVKGG</sequence>
<dbReference type="AlphaFoldDB" id="A0A081NW50"/>
<dbReference type="Pfam" id="PF00483">
    <property type="entry name" value="NTP_transferase"/>
    <property type="match status" value="1"/>
</dbReference>
<accession>A0A081NW50</accession>
<feature type="domain" description="MannoseP isomerase/GMP-like beta-helix" evidence="2">
    <location>
        <begin position="288"/>
        <end position="330"/>
    </location>
</feature>
<dbReference type="PANTHER" id="PTHR46390">
    <property type="entry name" value="MANNOSE-1-PHOSPHATE GUANYLYLTRANSFERASE"/>
    <property type="match status" value="1"/>
</dbReference>
<protein>
    <submittedName>
        <fullName evidence="3">Mannose-1-phosphate guanylyltransferase</fullName>
    </submittedName>
</protein>
<comment type="caution">
    <text evidence="3">The sequence shown here is derived from an EMBL/GenBank/DDBJ whole genome shotgun (WGS) entry which is preliminary data.</text>
</comment>
<dbReference type="SUPFAM" id="SSF159283">
    <property type="entry name" value="Guanosine diphospho-D-mannose pyrophosphorylase/mannose-6-phosphate isomerase linker domain"/>
    <property type="match status" value="1"/>
</dbReference>
<dbReference type="RefSeq" id="WP_036690808.1">
    <property type="nucleotide sequence ID" value="NZ_FYEP01000013.1"/>
</dbReference>
<dbReference type="OrthoDB" id="9806359at2"/>
<evidence type="ECO:0000259" key="1">
    <source>
        <dbReference type="Pfam" id="PF00483"/>
    </source>
</evidence>
<dbReference type="InterPro" id="IPR051161">
    <property type="entry name" value="Mannose-6P_isomerase_type2"/>
</dbReference>
<evidence type="ECO:0000313" key="4">
    <source>
        <dbReference type="Proteomes" id="UP000028123"/>
    </source>
</evidence>
<proteinExistence type="predicted"/>
<evidence type="ECO:0000313" key="3">
    <source>
        <dbReference type="EMBL" id="KEQ22673.1"/>
    </source>
</evidence>
<evidence type="ECO:0000259" key="2">
    <source>
        <dbReference type="Pfam" id="PF22640"/>
    </source>
</evidence>
<dbReference type="Pfam" id="PF22640">
    <property type="entry name" value="ManC_GMP_beta-helix"/>
    <property type="match status" value="1"/>
</dbReference>
<dbReference type="InterPro" id="IPR029044">
    <property type="entry name" value="Nucleotide-diphossugar_trans"/>
</dbReference>
<keyword evidence="3" id="KW-0548">Nucleotidyltransferase</keyword>
<dbReference type="GO" id="GO:0004475">
    <property type="term" value="F:mannose-1-phosphate guanylyltransferase (GTP) activity"/>
    <property type="evidence" value="ECO:0007669"/>
    <property type="project" value="InterPro"/>
</dbReference>
<dbReference type="InterPro" id="IPR054566">
    <property type="entry name" value="ManC/GMP-like_b-helix"/>
</dbReference>
<dbReference type="Gene3D" id="3.90.550.10">
    <property type="entry name" value="Spore Coat Polysaccharide Biosynthesis Protein SpsA, Chain A"/>
    <property type="match status" value="1"/>
</dbReference>
<dbReference type="CDD" id="cd02509">
    <property type="entry name" value="GDP-M1P_Guanylyltransferase"/>
    <property type="match status" value="1"/>
</dbReference>
<name>A0A081NW50_9BACL</name>
<dbReference type="Proteomes" id="UP000028123">
    <property type="component" value="Unassembled WGS sequence"/>
</dbReference>
<dbReference type="InterPro" id="IPR005835">
    <property type="entry name" value="NTP_transferase_dom"/>
</dbReference>
<dbReference type="eggNOG" id="COG0836">
    <property type="taxonomic scope" value="Bacteria"/>
</dbReference>
<organism evidence="3 4">
    <name type="scientific">Paenibacillus tyrfis</name>
    <dbReference type="NCBI Taxonomy" id="1501230"/>
    <lineage>
        <taxon>Bacteria</taxon>
        <taxon>Bacillati</taxon>
        <taxon>Bacillota</taxon>
        <taxon>Bacilli</taxon>
        <taxon>Bacillales</taxon>
        <taxon>Paenibacillaceae</taxon>
        <taxon>Paenibacillus</taxon>
    </lineage>
</organism>
<dbReference type="GO" id="GO:0009298">
    <property type="term" value="P:GDP-mannose biosynthetic process"/>
    <property type="evidence" value="ECO:0007669"/>
    <property type="project" value="TreeGrafter"/>
</dbReference>
<reference evidence="3 4" key="1">
    <citation type="submission" date="2014-06" db="EMBL/GenBank/DDBJ databases">
        <title>Draft genome sequence of Paenibacillus sp. MSt1.</title>
        <authorList>
            <person name="Aw Y.K."/>
            <person name="Ong K.S."/>
            <person name="Gan H.M."/>
            <person name="Lee S.M."/>
        </authorList>
    </citation>
    <scope>NUCLEOTIDE SEQUENCE [LARGE SCALE GENOMIC DNA]</scope>
    <source>
        <strain evidence="3 4">MSt1</strain>
    </source>
</reference>
<feature type="domain" description="Nucleotidyl transferase" evidence="1">
    <location>
        <begin position="3"/>
        <end position="272"/>
    </location>
</feature>
<dbReference type="PANTHER" id="PTHR46390:SF1">
    <property type="entry name" value="MANNOSE-1-PHOSPHATE GUANYLYLTRANSFERASE"/>
    <property type="match status" value="1"/>
</dbReference>
<dbReference type="InterPro" id="IPR049577">
    <property type="entry name" value="GMPP_N"/>
</dbReference>
<dbReference type="SUPFAM" id="SSF53448">
    <property type="entry name" value="Nucleotide-diphospho-sugar transferases"/>
    <property type="match status" value="1"/>
</dbReference>